<protein>
    <submittedName>
        <fullName evidence="2">Uncharacterized protein</fullName>
    </submittedName>
</protein>
<accession>A0ABN1QJ61</accession>
<keyword evidence="3" id="KW-1185">Reference proteome</keyword>
<dbReference type="Proteomes" id="UP001501578">
    <property type="component" value="Unassembled WGS sequence"/>
</dbReference>
<evidence type="ECO:0000313" key="2">
    <source>
        <dbReference type="EMBL" id="GAA0943452.1"/>
    </source>
</evidence>
<comment type="caution">
    <text evidence="2">The sequence shown here is derived from an EMBL/GenBank/DDBJ whole genome shotgun (WGS) entry which is preliminary data.</text>
</comment>
<proteinExistence type="predicted"/>
<sequence>MCVCPGAREKERSHPTGRIEDGPPVRHSEAHHQLRDIGTRHRELPGVGLQIALTQEVVRRGGAVLVGPLDDHLRQRGFQQALPGPDSVPQPRTRTDRGPHRTDTHAGDHTGSSCGEQHVNGRLGRRSPCERYGDDRRPRRACLAN</sequence>
<feature type="region of interest" description="Disordered" evidence="1">
    <location>
        <begin position="75"/>
        <end position="145"/>
    </location>
</feature>
<evidence type="ECO:0000256" key="1">
    <source>
        <dbReference type="SAM" id="MobiDB-lite"/>
    </source>
</evidence>
<feature type="compositionally biased region" description="Basic and acidic residues" evidence="1">
    <location>
        <begin position="93"/>
        <end position="108"/>
    </location>
</feature>
<gene>
    <name evidence="2" type="ORF">GCM10009560_56850</name>
</gene>
<feature type="compositionally biased region" description="Basic and acidic residues" evidence="1">
    <location>
        <begin position="7"/>
        <end position="31"/>
    </location>
</feature>
<dbReference type="EMBL" id="BAAAHQ010000035">
    <property type="protein sequence ID" value="GAA0943452.1"/>
    <property type="molecule type" value="Genomic_DNA"/>
</dbReference>
<name>A0ABN1QJ61_9ACTN</name>
<organism evidence="2 3">
    <name type="scientific">Nonomuraea longicatena</name>
    <dbReference type="NCBI Taxonomy" id="83682"/>
    <lineage>
        <taxon>Bacteria</taxon>
        <taxon>Bacillati</taxon>
        <taxon>Actinomycetota</taxon>
        <taxon>Actinomycetes</taxon>
        <taxon>Streptosporangiales</taxon>
        <taxon>Streptosporangiaceae</taxon>
        <taxon>Nonomuraea</taxon>
    </lineage>
</organism>
<reference evidence="2 3" key="1">
    <citation type="journal article" date="2019" name="Int. J. Syst. Evol. Microbiol.">
        <title>The Global Catalogue of Microorganisms (GCM) 10K type strain sequencing project: providing services to taxonomists for standard genome sequencing and annotation.</title>
        <authorList>
            <consortium name="The Broad Institute Genomics Platform"/>
            <consortium name="The Broad Institute Genome Sequencing Center for Infectious Disease"/>
            <person name="Wu L."/>
            <person name="Ma J."/>
        </authorList>
    </citation>
    <scope>NUCLEOTIDE SEQUENCE [LARGE SCALE GENOMIC DNA]</scope>
    <source>
        <strain evidence="2 3">JCM 11136</strain>
    </source>
</reference>
<evidence type="ECO:0000313" key="3">
    <source>
        <dbReference type="Proteomes" id="UP001501578"/>
    </source>
</evidence>
<feature type="compositionally biased region" description="Basic and acidic residues" evidence="1">
    <location>
        <begin position="127"/>
        <end position="137"/>
    </location>
</feature>
<feature type="region of interest" description="Disordered" evidence="1">
    <location>
        <begin position="1"/>
        <end position="31"/>
    </location>
</feature>